<dbReference type="Proteomes" id="UP001218218">
    <property type="component" value="Unassembled WGS sequence"/>
</dbReference>
<dbReference type="SUPFAM" id="SSF51905">
    <property type="entry name" value="FAD/NAD(P)-binding domain"/>
    <property type="match status" value="1"/>
</dbReference>
<dbReference type="InterPro" id="IPR036188">
    <property type="entry name" value="FAD/NAD-bd_sf"/>
</dbReference>
<dbReference type="EMBL" id="JARIHO010000033">
    <property type="protein sequence ID" value="KAJ7333986.1"/>
    <property type="molecule type" value="Genomic_DNA"/>
</dbReference>
<comment type="caution">
    <text evidence="1">The sequence shown here is derived from an EMBL/GenBank/DDBJ whole genome shotgun (WGS) entry which is preliminary data.</text>
</comment>
<sequence>MGISHSSIFLSSTACVLLVSGIGWQRLCTSAPEWIKELDMLGQPRQKKLEKSAVVCGGSIAGILVARVLADHFDRVIFVDPELNDIGKPKTRIMQYNAAHILLSLFTEGARRLWPNFDIELQAAGGRLVAADYHLHYSGITVPAPYWNYPGGSLPSTLATRRSTAQNALYALLMQHPAATNITVWPGTVRGVEASDNDEGSVGSVSIRKFDGTQVAVNDIGLVVDCTGTTQAGIKWLEAAGFLLPPNIRCSYKPNIRYATLCFSVSSEIESTLPIPHSRLNAISPHANVDHFDHGLSGTVLMKTDNNTMQLLLYSSEDNLPRRVSEVIPFLSATQGHAPLPSWFFEVVEILCERCPEPSFDNIKIPDQSYVRYHSVPGGTLPSNFIAVGDSNLQLNPVYGQGFAKAMLNAITLNSLLHSLDSGVQTLPQDFSARYFKTNASRTEGLWDATRLHDYGALTCEPMTGESRDTGRLVRWFELKLITAATKYKDVAAALWRVRHLIAAENALLTPRVLWKVLWTGSQF</sequence>
<evidence type="ECO:0000313" key="2">
    <source>
        <dbReference type="Proteomes" id="UP001218218"/>
    </source>
</evidence>
<name>A0AAD7EKS8_9AGAR</name>
<keyword evidence="2" id="KW-1185">Reference proteome</keyword>
<organism evidence="1 2">
    <name type="scientific">Mycena albidolilacea</name>
    <dbReference type="NCBI Taxonomy" id="1033008"/>
    <lineage>
        <taxon>Eukaryota</taxon>
        <taxon>Fungi</taxon>
        <taxon>Dikarya</taxon>
        <taxon>Basidiomycota</taxon>
        <taxon>Agaricomycotina</taxon>
        <taxon>Agaricomycetes</taxon>
        <taxon>Agaricomycetidae</taxon>
        <taxon>Agaricales</taxon>
        <taxon>Marasmiineae</taxon>
        <taxon>Mycenaceae</taxon>
        <taxon>Mycena</taxon>
    </lineage>
</organism>
<evidence type="ECO:0008006" key="3">
    <source>
        <dbReference type="Google" id="ProtNLM"/>
    </source>
</evidence>
<gene>
    <name evidence="1" type="ORF">DFH08DRAFT_1019816</name>
</gene>
<evidence type="ECO:0000313" key="1">
    <source>
        <dbReference type="EMBL" id="KAJ7333986.1"/>
    </source>
</evidence>
<accession>A0AAD7EKS8</accession>
<reference evidence="1" key="1">
    <citation type="submission" date="2023-03" db="EMBL/GenBank/DDBJ databases">
        <title>Massive genome expansion in bonnet fungi (Mycena s.s.) driven by repeated elements and novel gene families across ecological guilds.</title>
        <authorList>
            <consortium name="Lawrence Berkeley National Laboratory"/>
            <person name="Harder C.B."/>
            <person name="Miyauchi S."/>
            <person name="Viragh M."/>
            <person name="Kuo A."/>
            <person name="Thoen E."/>
            <person name="Andreopoulos B."/>
            <person name="Lu D."/>
            <person name="Skrede I."/>
            <person name="Drula E."/>
            <person name="Henrissat B."/>
            <person name="Morin E."/>
            <person name="Kohler A."/>
            <person name="Barry K."/>
            <person name="LaButti K."/>
            <person name="Morin E."/>
            <person name="Salamov A."/>
            <person name="Lipzen A."/>
            <person name="Mereny Z."/>
            <person name="Hegedus B."/>
            <person name="Baldrian P."/>
            <person name="Stursova M."/>
            <person name="Weitz H."/>
            <person name="Taylor A."/>
            <person name="Grigoriev I.V."/>
            <person name="Nagy L.G."/>
            <person name="Martin F."/>
            <person name="Kauserud H."/>
        </authorList>
    </citation>
    <scope>NUCLEOTIDE SEQUENCE</scope>
    <source>
        <strain evidence="1">CBHHK002</strain>
    </source>
</reference>
<proteinExistence type="predicted"/>
<protein>
    <recommendedName>
        <fullName evidence="3">FAD/NAD(P)-binding domain-containing protein</fullName>
    </recommendedName>
</protein>
<dbReference type="AlphaFoldDB" id="A0AAD7EKS8"/>